<dbReference type="InterPro" id="IPR052055">
    <property type="entry name" value="Hepadnavirus_pol/RT"/>
</dbReference>
<dbReference type="SUPFAM" id="SSF56672">
    <property type="entry name" value="DNA/RNA polymerases"/>
    <property type="match status" value="1"/>
</dbReference>
<dbReference type="PANTHER" id="PTHR33050">
    <property type="entry name" value="REVERSE TRANSCRIPTASE DOMAIN-CONTAINING PROTEIN"/>
    <property type="match status" value="1"/>
</dbReference>
<dbReference type="InterPro" id="IPR043502">
    <property type="entry name" value="DNA/RNA_pol_sf"/>
</dbReference>
<feature type="region of interest" description="Disordered" evidence="1">
    <location>
        <begin position="1425"/>
        <end position="1544"/>
    </location>
</feature>
<reference evidence="2 3" key="1">
    <citation type="submission" date="2016-02" db="EMBL/GenBank/DDBJ databases">
        <title>Genome analysis of coral dinoflagellate symbionts highlights evolutionary adaptations to a symbiotic lifestyle.</title>
        <authorList>
            <person name="Aranda M."/>
            <person name="Li Y."/>
            <person name="Liew Y.J."/>
            <person name="Baumgarten S."/>
            <person name="Simakov O."/>
            <person name="Wilson M."/>
            <person name="Piel J."/>
            <person name="Ashoor H."/>
            <person name="Bougouffa S."/>
            <person name="Bajic V.B."/>
            <person name="Ryu T."/>
            <person name="Ravasi T."/>
            <person name="Bayer T."/>
            <person name="Micklem G."/>
            <person name="Kim H."/>
            <person name="Bhak J."/>
            <person name="Lajeunesse T.C."/>
            <person name="Voolstra C.R."/>
        </authorList>
    </citation>
    <scope>NUCLEOTIDE SEQUENCE [LARGE SCALE GENOMIC DNA]</scope>
    <source>
        <strain evidence="2 3">CCMP2467</strain>
    </source>
</reference>
<evidence type="ECO:0000313" key="2">
    <source>
        <dbReference type="EMBL" id="OLP79315.1"/>
    </source>
</evidence>
<gene>
    <name evidence="2" type="ORF">AK812_SmicGene40408</name>
</gene>
<organism evidence="2 3">
    <name type="scientific">Symbiodinium microadriaticum</name>
    <name type="common">Dinoflagellate</name>
    <name type="synonym">Zooxanthella microadriatica</name>
    <dbReference type="NCBI Taxonomy" id="2951"/>
    <lineage>
        <taxon>Eukaryota</taxon>
        <taxon>Sar</taxon>
        <taxon>Alveolata</taxon>
        <taxon>Dinophyceae</taxon>
        <taxon>Suessiales</taxon>
        <taxon>Symbiodiniaceae</taxon>
        <taxon>Symbiodinium</taxon>
    </lineage>
</organism>
<dbReference type="OrthoDB" id="439379at2759"/>
<proteinExistence type="predicted"/>
<keyword evidence="3" id="KW-1185">Reference proteome</keyword>
<protein>
    <submittedName>
        <fullName evidence="2">Uncharacterized protein</fullName>
    </submittedName>
</protein>
<feature type="region of interest" description="Disordered" evidence="1">
    <location>
        <begin position="304"/>
        <end position="364"/>
    </location>
</feature>
<name>A0A1Q9C8U6_SYMMI</name>
<comment type="caution">
    <text evidence="2">The sequence shown here is derived from an EMBL/GenBank/DDBJ whole genome shotgun (WGS) entry which is preliminary data.</text>
</comment>
<accession>A0A1Q9C8U6</accession>
<evidence type="ECO:0000256" key="1">
    <source>
        <dbReference type="SAM" id="MobiDB-lite"/>
    </source>
</evidence>
<evidence type="ECO:0000313" key="3">
    <source>
        <dbReference type="Proteomes" id="UP000186817"/>
    </source>
</evidence>
<sequence length="1544" mass="168724">MAAPPRHDDPAFFQKRCEDMCLPSGLLDTLVDKGFNSMALLAFAVPDSDSLEHFIVSIVGRPLGADPSAPLLTADAAALRRLYHLCKTECAGVGPSSPSSIAPVASAKRTLSREEVAELMQKFMKAYPSELVRSDVMPSSPLLLLVREHLEAKKFSWVPWRLRSSASDEEQFLERRRPRTDAKLLTRLLQEGQPEEECIASVPQSGPVEPIVRRFWDLLMYAIALNDRAHLLHLRKAAEKFISIALATPSDRNMRPPSLQEIVEADRALWLGVATIQADQGWSLTDALAEMIFARPDVYSALAPRLKPNTPPPPPSASGTNKRKQATLPPPPPHKQARPAKAKAKASSKKDAAPKVGLDAPPDFAAPSESSAEALASQILAASSAPSCSDILLLAEALLREAPDLDDRFESGKSVSAGLFFRFKPGARKVCVSHPSSVRAVNRLIRALAPKHFFSSFVIISGVHSPRRQDSMNARAPNIVIPLSSFSGGELRISHATESASGSEHVPSPCVDLPVASGPVTFNARDCPHEVLPSQGLRVVLAAYTLQAAFNLDTCHELRSSLTALEFPLPPVDTSYSPADLAPQVLRLTPDQQALLPAAPSAAKATNPSSTPMMATFPPPGGRDGGSILGPCSLPAPTPRLFLDLFAGARAPVSSVLRNLGLDCFPAVDIIVDASCDILNDDFFSLLCRIADAGLVGAALAAPVCSKHSICRFRSGGCCVLHGWCFIFQVLDVCTHTSFVGKRDGLGFLSRRTAEYPDQLASSLARLCAPFLTKLGSCTDFSGWRALLPPNPSWPLHSCRVEDGGGTTSTACWLQPPSDDVLHDLRHRWSRRLFDAGLCMRIAAHLQLAPKEPPLADSAVEPFLQDLFDAFQVPPAAQADLLYIAPGQPLRLRLLKFLLSKLQDPEAAFCDQLESGVSLGVGSVLEPSSHWPTRDAEHIMPDLHICEGAWQSAESQPDIVHSLLDEELQEGWISEYASLEDIQSEFPQVALGRLGLVLAEGRSARLVVDSSISGVTSSSAIPNCISNPRIEDVSACAPSYVPPDPWVGASIDVKKAHRRMKIAAHERALLAFSFRGRYFTSNCLNFGARASSWYWSRLAGSLLRLSHHIIFLKHLLWVYVDDFLAAFQKATAPLHLSLWIMLLLCIRLPISWSKCSIDDSIVWIGWRISFDTWSVELPEDKVHRILNQIAALSKQTKVKVKDLESIIGRLLWLTGLWRLLRPLLQPLYAALRDIPCTLIAVSPQLWTQIIASCDDSGRLLRSLNHASFPEGARITRAGNTALSSLAQMKKVPFIKRRLWVSVQDSEHPLRCLSQTAVGALQSWNSILSATPCVFNIKQAPLLQLVAEADAFADQDQCGLGGYLLWPSGVCRWYSIHLLPAQVEELFPSVDGQLQHHICALELLAQYCLLWIASEMLPRARHHLTVPMRSDNSGGARHYDKEVSSSSGPTGKKGTGKFEYMPPSVNQKGSRPAAAKEGKGRRRGRAAMEPVREEQERPMLPAESLTREAEEQPPAEEPTYEDMIVDPGTPDSTEERTLGDPDLYL</sequence>
<dbReference type="PANTHER" id="PTHR33050:SF7">
    <property type="entry name" value="RIBONUCLEASE H"/>
    <property type="match status" value="1"/>
</dbReference>
<feature type="compositionally biased region" description="Basic residues" evidence="1">
    <location>
        <begin position="335"/>
        <end position="347"/>
    </location>
</feature>
<feature type="compositionally biased region" description="Acidic residues" evidence="1">
    <location>
        <begin position="1510"/>
        <end position="1523"/>
    </location>
</feature>
<dbReference type="Proteomes" id="UP000186817">
    <property type="component" value="Unassembled WGS sequence"/>
</dbReference>
<dbReference type="EMBL" id="LSRX01001500">
    <property type="protein sequence ID" value="OLP79315.1"/>
    <property type="molecule type" value="Genomic_DNA"/>
</dbReference>